<name>A0A9D2CBM1_9BACT</name>
<dbReference type="Gene3D" id="3.55.50.30">
    <property type="match status" value="1"/>
</dbReference>
<gene>
    <name evidence="4" type="ORF">H9828_01430</name>
</gene>
<dbReference type="Pfam" id="PF16344">
    <property type="entry name" value="FecR_C"/>
    <property type="match status" value="1"/>
</dbReference>
<feature type="domain" description="FecR protein" evidence="2">
    <location>
        <begin position="110"/>
        <end position="204"/>
    </location>
</feature>
<evidence type="ECO:0000256" key="1">
    <source>
        <dbReference type="SAM" id="Phobius"/>
    </source>
</evidence>
<dbReference type="Proteomes" id="UP000886844">
    <property type="component" value="Unassembled WGS sequence"/>
</dbReference>
<reference evidence="4" key="1">
    <citation type="journal article" date="2021" name="PeerJ">
        <title>Extensive microbial diversity within the chicken gut microbiome revealed by metagenomics and culture.</title>
        <authorList>
            <person name="Gilroy R."/>
            <person name="Ravi A."/>
            <person name="Getino M."/>
            <person name="Pursley I."/>
            <person name="Horton D.L."/>
            <person name="Alikhan N.F."/>
            <person name="Baker D."/>
            <person name="Gharbi K."/>
            <person name="Hall N."/>
            <person name="Watson M."/>
            <person name="Adriaenssens E.M."/>
            <person name="Foster-Nyarko E."/>
            <person name="Jarju S."/>
            <person name="Secka A."/>
            <person name="Antonio M."/>
            <person name="Oren A."/>
            <person name="Chaudhuri R.R."/>
            <person name="La Ragione R."/>
            <person name="Hildebrand F."/>
            <person name="Pallen M.J."/>
        </authorList>
    </citation>
    <scope>NUCLEOTIDE SEQUENCE</scope>
    <source>
        <strain evidence="4">5134</strain>
    </source>
</reference>
<feature type="transmembrane region" description="Helical" evidence="1">
    <location>
        <begin position="79"/>
        <end position="97"/>
    </location>
</feature>
<keyword evidence="1" id="KW-0472">Membrane</keyword>
<dbReference type="PANTHER" id="PTHR30273">
    <property type="entry name" value="PERIPLASMIC SIGNAL SENSOR AND SIGMA FACTOR ACTIVATOR FECR-RELATED"/>
    <property type="match status" value="1"/>
</dbReference>
<protein>
    <submittedName>
        <fullName evidence="4">FecR domain-containing protein</fullName>
    </submittedName>
</protein>
<dbReference type="PIRSF" id="PIRSF018266">
    <property type="entry name" value="FecR"/>
    <property type="match status" value="1"/>
</dbReference>
<accession>A0A9D2CBM1</accession>
<dbReference type="GO" id="GO:0016989">
    <property type="term" value="F:sigma factor antagonist activity"/>
    <property type="evidence" value="ECO:0007669"/>
    <property type="project" value="TreeGrafter"/>
</dbReference>
<feature type="domain" description="Protein FecR C-terminal" evidence="3">
    <location>
        <begin position="249"/>
        <end position="312"/>
    </location>
</feature>
<dbReference type="Gene3D" id="2.60.120.1440">
    <property type="match status" value="1"/>
</dbReference>
<dbReference type="Pfam" id="PF04773">
    <property type="entry name" value="FecR"/>
    <property type="match status" value="1"/>
</dbReference>
<dbReference type="InterPro" id="IPR012373">
    <property type="entry name" value="Ferrdict_sens_TM"/>
</dbReference>
<dbReference type="InterPro" id="IPR032508">
    <property type="entry name" value="FecR_C"/>
</dbReference>
<dbReference type="EMBL" id="DXDA01000013">
    <property type="protein sequence ID" value="HIY68058.1"/>
    <property type="molecule type" value="Genomic_DNA"/>
</dbReference>
<proteinExistence type="predicted"/>
<dbReference type="PANTHER" id="PTHR30273:SF2">
    <property type="entry name" value="PROTEIN FECR"/>
    <property type="match status" value="1"/>
</dbReference>
<dbReference type="InterPro" id="IPR006860">
    <property type="entry name" value="FecR"/>
</dbReference>
<evidence type="ECO:0000259" key="2">
    <source>
        <dbReference type="Pfam" id="PF04773"/>
    </source>
</evidence>
<sequence length="320" mass="36636">MKSEISDTLLFKFFMGETTNDETDRIAAWLDRNPAEHQKYMDRIHELFVTSVMSEPDIVPEADRSLLYRITHSRPVRSAVGLAAALLVIVGGGYGLLSARIDRLAGSTTTIEAPAGQHIRIALSDGTSVELNSKSRITYPALFIGRERRVRLEGEAMFDVRHDADHPFIVETYACDVEVLGTRFNVLAEEPERTFSTALFEGRVSVENKMHDERLLMEPNTVVELKNGYLHLSELDSRDDYLWTEGIVSFGGDDFGEVLDKLRKYYDVEIEIRRSTLPEVRYKRLKVRTSEGVDHILRILQRTSDFTYEYDNLENKLIIR</sequence>
<organism evidence="4 5">
    <name type="scientific">Candidatus Alistipes intestinigallinarum</name>
    <dbReference type="NCBI Taxonomy" id="2838440"/>
    <lineage>
        <taxon>Bacteria</taxon>
        <taxon>Pseudomonadati</taxon>
        <taxon>Bacteroidota</taxon>
        <taxon>Bacteroidia</taxon>
        <taxon>Bacteroidales</taxon>
        <taxon>Rikenellaceae</taxon>
        <taxon>Alistipes</taxon>
    </lineage>
</organism>
<evidence type="ECO:0000313" key="5">
    <source>
        <dbReference type="Proteomes" id="UP000886844"/>
    </source>
</evidence>
<keyword evidence="1" id="KW-1133">Transmembrane helix</keyword>
<reference evidence="4" key="2">
    <citation type="submission" date="2021-04" db="EMBL/GenBank/DDBJ databases">
        <authorList>
            <person name="Gilroy R."/>
        </authorList>
    </citation>
    <scope>NUCLEOTIDE SEQUENCE</scope>
    <source>
        <strain evidence="4">5134</strain>
    </source>
</reference>
<comment type="caution">
    <text evidence="4">The sequence shown here is derived from an EMBL/GenBank/DDBJ whole genome shotgun (WGS) entry which is preliminary data.</text>
</comment>
<evidence type="ECO:0000259" key="3">
    <source>
        <dbReference type="Pfam" id="PF16344"/>
    </source>
</evidence>
<dbReference type="AlphaFoldDB" id="A0A9D2CBM1"/>
<keyword evidence="1" id="KW-0812">Transmembrane</keyword>
<evidence type="ECO:0000313" key="4">
    <source>
        <dbReference type="EMBL" id="HIY68058.1"/>
    </source>
</evidence>